<dbReference type="Pfam" id="PF04578">
    <property type="entry name" value="DUF594"/>
    <property type="match status" value="1"/>
</dbReference>
<gene>
    <name evidence="3" type="ORF">URODEC1_LOCUS55200</name>
</gene>
<sequence length="711" mass="80307">MVETRLTRLVDFWNEWAIRIAATVSLAAYVAVMALAGTRRRRGFPGWKLALWLSYQLLDKAGSYALSSLSLDINGDEAAAAREQLLVAFWAPFLLLHLGGPDNIGAYSIDDDKLSWRKVLDAAATVMGASYVVYSKLYIVDSGLLRPASIIMAVVGILRFLEKAVTLRRALSKKNWGSSNAEPMELHCCGNIDTLVYAQHQFQNCGRRIIFDSSVEKNSHNLEASREIFSLGSKDICKVVEMEASLIYDMLYTKAAVVHTWGGYLLRLISPLTTATAAFLFWLYPKDCVERVDVIITYILLAAAFVLDVVWLVMALGSTWAYAFMNCRPGVWLHRQVLCSGWWHLFRSIAVSLHPCRLLGRDPSSYRLWPGTIGQFNLLQDCTRAPGSMACLCSWLATKVGLEEAWDEFRFWRCLSELPEDVKELLFERITQRLKHETADMKDIGAQWGQGAVKRRRMKIFHGQDLPFFGREFQEDILLWHIGTAIYLWSGCHQQQLIMGANAETTTLLKAIMAVSEYLMFLIVARPHMLPDPALRRLYNVTRQALKEEWDQVKDTSLRGAATKEHLAEMLRSKEKSRKLGSDVNRLLISDAARLAILMQESEPSQVKDLVELIFDVWVDKLLYAGIRCSRESHARQLGQGGELITIVWTVAEHAGIFCIGETYDKPIDDDEGPNSPLHVIWGLPILGILEKKRQQELGVVSDEDITPAHV</sequence>
<dbReference type="EMBL" id="OZ075131">
    <property type="protein sequence ID" value="CAL4979339.1"/>
    <property type="molecule type" value="Genomic_DNA"/>
</dbReference>
<reference evidence="3" key="1">
    <citation type="submission" date="2024-10" db="EMBL/GenBank/DDBJ databases">
        <authorList>
            <person name="Ryan C."/>
        </authorList>
    </citation>
    <scope>NUCLEOTIDE SEQUENCE [LARGE SCALE GENOMIC DNA]</scope>
</reference>
<dbReference type="Proteomes" id="UP001497457">
    <property type="component" value="Chromosome 21rd"/>
</dbReference>
<feature type="transmembrane region" description="Helical" evidence="1">
    <location>
        <begin position="296"/>
        <end position="325"/>
    </location>
</feature>
<protein>
    <recommendedName>
        <fullName evidence="2">DUF4220 domain-containing protein</fullName>
    </recommendedName>
</protein>
<dbReference type="InterPro" id="IPR025315">
    <property type="entry name" value="DUF4220"/>
</dbReference>
<feature type="transmembrane region" description="Helical" evidence="1">
    <location>
        <begin position="264"/>
        <end position="284"/>
    </location>
</feature>
<dbReference type="PANTHER" id="PTHR31325">
    <property type="entry name" value="OS01G0798800 PROTEIN-RELATED"/>
    <property type="match status" value="1"/>
</dbReference>
<keyword evidence="1" id="KW-1133">Transmembrane helix</keyword>
<dbReference type="Pfam" id="PF13968">
    <property type="entry name" value="DUF4220"/>
    <property type="match status" value="1"/>
</dbReference>
<dbReference type="InterPro" id="IPR007658">
    <property type="entry name" value="DUF594"/>
</dbReference>
<name>A0ABC9AHP9_9POAL</name>
<proteinExistence type="predicted"/>
<evidence type="ECO:0000259" key="2">
    <source>
        <dbReference type="Pfam" id="PF13968"/>
    </source>
</evidence>
<evidence type="ECO:0000313" key="4">
    <source>
        <dbReference type="Proteomes" id="UP001497457"/>
    </source>
</evidence>
<accession>A0ABC9AHP9</accession>
<evidence type="ECO:0000313" key="3">
    <source>
        <dbReference type="EMBL" id="CAL4979339.1"/>
    </source>
</evidence>
<keyword evidence="1" id="KW-0472">Membrane</keyword>
<keyword evidence="4" id="KW-1185">Reference proteome</keyword>
<feature type="transmembrane region" description="Helical" evidence="1">
    <location>
        <begin position="16"/>
        <end position="36"/>
    </location>
</feature>
<organism evidence="3 4">
    <name type="scientific">Urochloa decumbens</name>
    <dbReference type="NCBI Taxonomy" id="240449"/>
    <lineage>
        <taxon>Eukaryota</taxon>
        <taxon>Viridiplantae</taxon>
        <taxon>Streptophyta</taxon>
        <taxon>Embryophyta</taxon>
        <taxon>Tracheophyta</taxon>
        <taxon>Spermatophyta</taxon>
        <taxon>Magnoliopsida</taxon>
        <taxon>Liliopsida</taxon>
        <taxon>Poales</taxon>
        <taxon>Poaceae</taxon>
        <taxon>PACMAD clade</taxon>
        <taxon>Panicoideae</taxon>
        <taxon>Panicodae</taxon>
        <taxon>Paniceae</taxon>
        <taxon>Melinidinae</taxon>
        <taxon>Urochloa</taxon>
    </lineage>
</organism>
<keyword evidence="1" id="KW-0812">Transmembrane</keyword>
<evidence type="ECO:0000256" key="1">
    <source>
        <dbReference type="SAM" id="Phobius"/>
    </source>
</evidence>
<feature type="domain" description="DUF4220" evidence="2">
    <location>
        <begin position="52"/>
        <end position="380"/>
    </location>
</feature>
<dbReference type="AlphaFoldDB" id="A0ABC9AHP9"/>